<feature type="domain" description="Type IV secretion system coupling protein TraD DNA-binding" evidence="2">
    <location>
        <begin position="137"/>
        <end position="491"/>
    </location>
</feature>
<dbReference type="Proteomes" id="UP000664417">
    <property type="component" value="Unassembled WGS sequence"/>
</dbReference>
<accession>A0A8J7QGM1</accession>
<organism evidence="3 4">
    <name type="scientific">Acanthopleuribacter pedis</name>
    <dbReference type="NCBI Taxonomy" id="442870"/>
    <lineage>
        <taxon>Bacteria</taxon>
        <taxon>Pseudomonadati</taxon>
        <taxon>Acidobacteriota</taxon>
        <taxon>Holophagae</taxon>
        <taxon>Acanthopleuribacterales</taxon>
        <taxon>Acanthopleuribacteraceae</taxon>
        <taxon>Acanthopleuribacter</taxon>
    </lineage>
</organism>
<protein>
    <submittedName>
        <fullName evidence="3">Type IV secretion system DNA-binding domain-containing protein</fullName>
    </submittedName>
</protein>
<evidence type="ECO:0000313" key="4">
    <source>
        <dbReference type="Proteomes" id="UP000664417"/>
    </source>
</evidence>
<dbReference type="Gene3D" id="3.40.50.300">
    <property type="entry name" value="P-loop containing nucleotide triphosphate hydrolases"/>
    <property type="match status" value="2"/>
</dbReference>
<name>A0A8J7QGM1_9BACT</name>
<evidence type="ECO:0000259" key="2">
    <source>
        <dbReference type="Pfam" id="PF10412"/>
    </source>
</evidence>
<dbReference type="AlphaFoldDB" id="A0A8J7QGM1"/>
<sequence>MHSSPERLLSTNWQKYWQEIQGAAPTDLAIGQTTLTGLSTNGLEAFVTYHNQRIATLLKAAPKAWSDLSSKLRNLKIPTRQEFAELRTDPYGKLSVPAHLRGKARLQESWQKWVFSVPPLSVLYRDFARKKPIPVYLPESAQAKHGLLLGQTGSGKSELLKALIMRDVMQARLHGQQGGRKRAVVLIEPTGNLSRDVAKQAIFWVDYLERQTQGEESNLILFDPMLAADEGLYPSFNPFDRQGRTLSPTQIDSQAQFLTAGFLAMLNSGVELSLHQSTLLHPLIVLLIAAENSTFEDLVALLRGDDRILCQNAHLLPAQHRQFLTTRLYHKSFDRTRASLETKLTSLLNFDVFRRVICQQKSSFDLQKVLDDGKTLIVSLPKGAIGAEVSSCIGRLFLASILAVAFGRSQIAPAERVPVHVYLDEAHNFLGDPRTVPETLAEARQFQLRLFLAQQYLGQNIDHDMRRAIVSNTNVKIVGKSTVATAKAMSTEMRTSADSFHNLRPGQFVVQCGSRPALTCQVFDTYLGQKTQMKPAQWCELRKSFICDYYRKSTGHPDPNGVGDDSQFHEDVAASHVPEHENPEAGDPPPRDGFDLDDFHDPSVGNWGGAA</sequence>
<dbReference type="InterPro" id="IPR019476">
    <property type="entry name" value="T4SS_TraD_DNA-bd"/>
</dbReference>
<keyword evidence="3" id="KW-0238">DNA-binding</keyword>
<dbReference type="SUPFAM" id="SSF52540">
    <property type="entry name" value="P-loop containing nucleoside triphosphate hydrolases"/>
    <property type="match status" value="1"/>
</dbReference>
<feature type="region of interest" description="Disordered" evidence="1">
    <location>
        <begin position="557"/>
        <end position="611"/>
    </location>
</feature>
<dbReference type="EMBL" id="JAFREP010000005">
    <property type="protein sequence ID" value="MBO1318293.1"/>
    <property type="molecule type" value="Genomic_DNA"/>
</dbReference>
<dbReference type="RefSeq" id="WP_207857979.1">
    <property type="nucleotide sequence ID" value="NZ_JAFREP010000005.1"/>
</dbReference>
<comment type="caution">
    <text evidence="3">The sequence shown here is derived from an EMBL/GenBank/DDBJ whole genome shotgun (WGS) entry which is preliminary data.</text>
</comment>
<evidence type="ECO:0000256" key="1">
    <source>
        <dbReference type="SAM" id="MobiDB-lite"/>
    </source>
</evidence>
<dbReference type="PANTHER" id="PTHR30121:SF6">
    <property type="entry name" value="SLR6007 PROTEIN"/>
    <property type="match status" value="1"/>
</dbReference>
<dbReference type="Pfam" id="PF10412">
    <property type="entry name" value="TrwB_AAD_bind"/>
    <property type="match status" value="1"/>
</dbReference>
<dbReference type="GO" id="GO:0003677">
    <property type="term" value="F:DNA binding"/>
    <property type="evidence" value="ECO:0007669"/>
    <property type="project" value="UniProtKB-KW"/>
</dbReference>
<dbReference type="PANTHER" id="PTHR30121">
    <property type="entry name" value="UNCHARACTERIZED PROTEIN YJGR-RELATED"/>
    <property type="match status" value="1"/>
</dbReference>
<dbReference type="InterPro" id="IPR027417">
    <property type="entry name" value="P-loop_NTPase"/>
</dbReference>
<keyword evidence="4" id="KW-1185">Reference proteome</keyword>
<evidence type="ECO:0000313" key="3">
    <source>
        <dbReference type="EMBL" id="MBO1318293.1"/>
    </source>
</evidence>
<dbReference type="InterPro" id="IPR051162">
    <property type="entry name" value="T4SS_component"/>
</dbReference>
<feature type="compositionally biased region" description="Basic and acidic residues" evidence="1">
    <location>
        <begin position="566"/>
        <end position="601"/>
    </location>
</feature>
<gene>
    <name evidence="3" type="ORF">J3U88_07495</name>
</gene>
<reference evidence="3" key="1">
    <citation type="submission" date="2021-03" db="EMBL/GenBank/DDBJ databases">
        <authorList>
            <person name="Wang G."/>
        </authorList>
    </citation>
    <scope>NUCLEOTIDE SEQUENCE</scope>
    <source>
        <strain evidence="3">KCTC 12899</strain>
    </source>
</reference>
<proteinExistence type="predicted"/>